<dbReference type="STRING" id="1291052.FC18_GL001721"/>
<feature type="transmembrane region" description="Helical" evidence="9">
    <location>
        <begin position="168"/>
        <end position="189"/>
    </location>
</feature>
<evidence type="ECO:0000313" key="12">
    <source>
        <dbReference type="EMBL" id="KRM55014.1"/>
    </source>
</evidence>
<feature type="transmembrane region" description="Helical" evidence="9">
    <location>
        <begin position="246"/>
        <end position="274"/>
    </location>
</feature>
<evidence type="ECO:0000256" key="1">
    <source>
        <dbReference type="ARBA" id="ARBA00004651"/>
    </source>
</evidence>
<dbReference type="Pfam" id="PF00664">
    <property type="entry name" value="ABC_membrane"/>
    <property type="match status" value="1"/>
</dbReference>
<dbReference type="SUPFAM" id="SSF52540">
    <property type="entry name" value="P-loop containing nucleoside triphosphate hydrolases"/>
    <property type="match status" value="1"/>
</dbReference>
<dbReference type="AlphaFoldDB" id="A0A0R1ZTE4"/>
<dbReference type="GO" id="GO:0015421">
    <property type="term" value="F:ABC-type oligopeptide transporter activity"/>
    <property type="evidence" value="ECO:0007669"/>
    <property type="project" value="TreeGrafter"/>
</dbReference>
<feature type="domain" description="ABC transporter" evidence="10">
    <location>
        <begin position="342"/>
        <end position="577"/>
    </location>
</feature>
<organism evidence="12 13">
    <name type="scientific">Lacticaseibacillus sharpeae JCM 1186 = DSM 20505</name>
    <dbReference type="NCBI Taxonomy" id="1291052"/>
    <lineage>
        <taxon>Bacteria</taxon>
        <taxon>Bacillati</taxon>
        <taxon>Bacillota</taxon>
        <taxon>Bacilli</taxon>
        <taxon>Lactobacillales</taxon>
        <taxon>Lactobacillaceae</taxon>
        <taxon>Lacticaseibacillus</taxon>
    </lineage>
</organism>
<gene>
    <name evidence="12" type="ORF">FC18_GL001721</name>
</gene>
<proteinExistence type="predicted"/>
<dbReference type="InterPro" id="IPR039421">
    <property type="entry name" value="Type_1_exporter"/>
</dbReference>
<evidence type="ECO:0000256" key="7">
    <source>
        <dbReference type="ARBA" id="ARBA00022989"/>
    </source>
</evidence>
<dbReference type="FunFam" id="3.40.50.300:FF:000221">
    <property type="entry name" value="Multidrug ABC transporter ATP-binding protein"/>
    <property type="match status" value="1"/>
</dbReference>
<keyword evidence="5" id="KW-0547">Nucleotide-binding</keyword>
<dbReference type="Gene3D" id="1.20.1560.10">
    <property type="entry name" value="ABC transporter type 1, transmembrane domain"/>
    <property type="match status" value="1"/>
</dbReference>
<evidence type="ECO:0000256" key="5">
    <source>
        <dbReference type="ARBA" id="ARBA00022741"/>
    </source>
</evidence>
<feature type="transmembrane region" description="Helical" evidence="9">
    <location>
        <begin position="71"/>
        <end position="94"/>
    </location>
</feature>
<keyword evidence="7 9" id="KW-1133">Transmembrane helix</keyword>
<evidence type="ECO:0000256" key="8">
    <source>
        <dbReference type="ARBA" id="ARBA00023136"/>
    </source>
</evidence>
<dbReference type="SUPFAM" id="SSF90123">
    <property type="entry name" value="ABC transporter transmembrane region"/>
    <property type="match status" value="1"/>
</dbReference>
<name>A0A0R1ZTE4_9LACO</name>
<comment type="subcellular location">
    <subcellularLocation>
        <location evidence="1">Cell membrane</location>
        <topology evidence="1">Multi-pass membrane protein</topology>
    </subcellularLocation>
</comment>
<keyword evidence="3" id="KW-1003">Cell membrane</keyword>
<feature type="transmembrane region" description="Helical" evidence="9">
    <location>
        <begin position="280"/>
        <end position="305"/>
    </location>
</feature>
<evidence type="ECO:0000256" key="2">
    <source>
        <dbReference type="ARBA" id="ARBA00022448"/>
    </source>
</evidence>
<dbReference type="Pfam" id="PF00005">
    <property type="entry name" value="ABC_tran"/>
    <property type="match status" value="1"/>
</dbReference>
<evidence type="ECO:0000259" key="10">
    <source>
        <dbReference type="PROSITE" id="PS50893"/>
    </source>
</evidence>
<dbReference type="PATRIC" id="fig|1291052.5.peg.1760"/>
<dbReference type="InterPro" id="IPR003593">
    <property type="entry name" value="AAA+_ATPase"/>
</dbReference>
<dbReference type="CDD" id="cd18548">
    <property type="entry name" value="ABC_6TM_Tm287_like"/>
    <property type="match status" value="1"/>
</dbReference>
<evidence type="ECO:0000256" key="9">
    <source>
        <dbReference type="SAM" id="Phobius"/>
    </source>
</evidence>
<keyword evidence="8 9" id="KW-0472">Membrane</keyword>
<dbReference type="GO" id="GO:0005524">
    <property type="term" value="F:ATP binding"/>
    <property type="evidence" value="ECO:0007669"/>
    <property type="project" value="UniProtKB-KW"/>
</dbReference>
<dbReference type="PANTHER" id="PTHR43394:SF1">
    <property type="entry name" value="ATP-BINDING CASSETTE SUB-FAMILY B MEMBER 10, MITOCHONDRIAL"/>
    <property type="match status" value="1"/>
</dbReference>
<keyword evidence="6" id="KW-0067">ATP-binding</keyword>
<dbReference type="InterPro" id="IPR036640">
    <property type="entry name" value="ABC1_TM_sf"/>
</dbReference>
<dbReference type="SMART" id="SM00382">
    <property type="entry name" value="AAA"/>
    <property type="match status" value="1"/>
</dbReference>
<dbReference type="InterPro" id="IPR027417">
    <property type="entry name" value="P-loop_NTPase"/>
</dbReference>
<evidence type="ECO:0000256" key="4">
    <source>
        <dbReference type="ARBA" id="ARBA00022692"/>
    </source>
</evidence>
<accession>A0A0R1ZTE4</accession>
<dbReference type="PANTHER" id="PTHR43394">
    <property type="entry name" value="ATP-DEPENDENT PERMEASE MDL1, MITOCHONDRIAL"/>
    <property type="match status" value="1"/>
</dbReference>
<evidence type="ECO:0000256" key="6">
    <source>
        <dbReference type="ARBA" id="ARBA00022840"/>
    </source>
</evidence>
<keyword evidence="2" id="KW-0813">Transport</keyword>
<dbReference type="InterPro" id="IPR003439">
    <property type="entry name" value="ABC_transporter-like_ATP-bd"/>
</dbReference>
<dbReference type="GO" id="GO:0016887">
    <property type="term" value="F:ATP hydrolysis activity"/>
    <property type="evidence" value="ECO:0007669"/>
    <property type="project" value="InterPro"/>
</dbReference>
<dbReference type="EMBL" id="AYYO01000037">
    <property type="protein sequence ID" value="KRM55014.1"/>
    <property type="molecule type" value="Genomic_DNA"/>
</dbReference>
<sequence>MDQSFLADSGEEIMKTLWPYLRRFWGVEVAAMVATFVYAFANLWQPKLLQGVMNAIIKGNNDAVVRYGVELLLLALLGIIAGVANTIFSARAALNISTKMRSDIYHHVQKFAFADIEKFAASNLVVRMTNDINQVQGMIMQALQIVARVPIMFIGALVLAMMTIPEMWWMVVLMIVIVAIIAWIGLTVLGKKFGQVQGYIDQVNTIARENLMGVRVVKSFNQEANQEKKFAGASDKMTKVSVQIGYIFSMMMPGVFAFANIAIGAAVLIIGHNITDHPAYLAAIASFVGYMMQLFMAIINAGFIATGATRAFVSLGRIGTVLQHQPSMAFKDVPETELSGSIEFNHVTFSYPGDALPTLRDVSFKVEPGEMVGIVGATGAGKSTLAQLIPRLFDPDSGQIKVGGSDVRDVAEATLRDSISMVLQRATLFSGTIAQNLRQGKPNATVADMRWAADVAQSEEFIRRLDNEFDATVEERSANFSGGQKQRLAITRGVIGKPNILIMDDSTSALDARSERLVQEALARELTGTTTVIIAEKISSIIHADQILVMDHGQVVDRGTHEQLVQSSPIYQEIYTTQKAKEGRNA</sequence>
<dbReference type="Gene3D" id="3.40.50.300">
    <property type="entry name" value="P-loop containing nucleotide triphosphate hydrolases"/>
    <property type="match status" value="1"/>
</dbReference>
<keyword evidence="13" id="KW-1185">Reference proteome</keyword>
<dbReference type="PROSITE" id="PS50893">
    <property type="entry name" value="ABC_TRANSPORTER_2"/>
    <property type="match status" value="1"/>
</dbReference>
<comment type="caution">
    <text evidence="12">The sequence shown here is derived from an EMBL/GenBank/DDBJ whole genome shotgun (WGS) entry which is preliminary data.</text>
</comment>
<keyword evidence="4 9" id="KW-0812">Transmembrane</keyword>
<dbReference type="PROSITE" id="PS50929">
    <property type="entry name" value="ABC_TM1F"/>
    <property type="match status" value="1"/>
</dbReference>
<evidence type="ECO:0000313" key="13">
    <source>
        <dbReference type="Proteomes" id="UP000051679"/>
    </source>
</evidence>
<feature type="transmembrane region" description="Helical" evidence="9">
    <location>
        <begin position="24"/>
        <end position="44"/>
    </location>
</feature>
<protein>
    <submittedName>
        <fullName evidence="12">ABC superfamily ATP binding cassette transporter, membrane protein</fullName>
    </submittedName>
</protein>
<feature type="transmembrane region" description="Helical" evidence="9">
    <location>
        <begin position="145"/>
        <end position="162"/>
    </location>
</feature>
<feature type="domain" description="ABC transmembrane type-1" evidence="11">
    <location>
        <begin position="29"/>
        <end position="310"/>
    </location>
</feature>
<dbReference type="Proteomes" id="UP000051679">
    <property type="component" value="Unassembled WGS sequence"/>
</dbReference>
<evidence type="ECO:0000259" key="11">
    <source>
        <dbReference type="PROSITE" id="PS50929"/>
    </source>
</evidence>
<dbReference type="InterPro" id="IPR011527">
    <property type="entry name" value="ABC1_TM_dom"/>
</dbReference>
<evidence type="ECO:0000256" key="3">
    <source>
        <dbReference type="ARBA" id="ARBA00022475"/>
    </source>
</evidence>
<dbReference type="GO" id="GO:0005886">
    <property type="term" value="C:plasma membrane"/>
    <property type="evidence" value="ECO:0007669"/>
    <property type="project" value="UniProtKB-SubCell"/>
</dbReference>
<reference evidence="12 13" key="1">
    <citation type="journal article" date="2015" name="Genome Announc.">
        <title>Expanding the biotechnology potential of lactobacilli through comparative genomics of 213 strains and associated genera.</title>
        <authorList>
            <person name="Sun Z."/>
            <person name="Harris H.M."/>
            <person name="McCann A."/>
            <person name="Guo C."/>
            <person name="Argimon S."/>
            <person name="Zhang W."/>
            <person name="Yang X."/>
            <person name="Jeffery I.B."/>
            <person name="Cooney J.C."/>
            <person name="Kagawa T.F."/>
            <person name="Liu W."/>
            <person name="Song Y."/>
            <person name="Salvetti E."/>
            <person name="Wrobel A."/>
            <person name="Rasinkangas P."/>
            <person name="Parkhill J."/>
            <person name="Rea M.C."/>
            <person name="O'Sullivan O."/>
            <person name="Ritari J."/>
            <person name="Douillard F.P."/>
            <person name="Paul Ross R."/>
            <person name="Yang R."/>
            <person name="Briner A.E."/>
            <person name="Felis G.E."/>
            <person name="de Vos W.M."/>
            <person name="Barrangou R."/>
            <person name="Klaenhammer T.R."/>
            <person name="Caufield P.W."/>
            <person name="Cui Y."/>
            <person name="Zhang H."/>
            <person name="O'Toole P.W."/>
        </authorList>
    </citation>
    <scope>NUCLEOTIDE SEQUENCE [LARGE SCALE GENOMIC DNA]</scope>
    <source>
        <strain evidence="12 13">DSM 20505</strain>
    </source>
</reference>